<reference evidence="2 3" key="1">
    <citation type="submission" date="2023-06" db="EMBL/GenBank/DDBJ databases">
        <title>Whole genome sequence of Oscillatoria calcuttensis NRMC-F 0142.</title>
        <authorList>
            <person name="Shakena Fathima T."/>
            <person name="Muralitharan G."/>
            <person name="Thajuddin N."/>
        </authorList>
    </citation>
    <scope>NUCLEOTIDE SEQUENCE [LARGE SCALE GENOMIC DNA]</scope>
    <source>
        <strain evidence="2 3">NRMC-F 0142</strain>
    </source>
</reference>
<accession>A0ABT7LXS8</accession>
<evidence type="ECO:0000313" key="3">
    <source>
        <dbReference type="Proteomes" id="UP001230986"/>
    </source>
</evidence>
<protein>
    <recommendedName>
        <fullName evidence="4">Uridine phosphorylase</fullName>
    </recommendedName>
</protein>
<keyword evidence="3" id="KW-1185">Reference proteome</keyword>
<feature type="transmembrane region" description="Helical" evidence="1">
    <location>
        <begin position="18"/>
        <end position="37"/>
    </location>
</feature>
<keyword evidence="1" id="KW-0812">Transmembrane</keyword>
<dbReference type="EMBL" id="JASVEJ010000019">
    <property type="protein sequence ID" value="MDL5056817.1"/>
    <property type="molecule type" value="Genomic_DNA"/>
</dbReference>
<gene>
    <name evidence="2" type="ORF">QQ055_04965</name>
</gene>
<proteinExistence type="predicted"/>
<evidence type="ECO:0000256" key="1">
    <source>
        <dbReference type="SAM" id="Phobius"/>
    </source>
</evidence>
<keyword evidence="1" id="KW-1133">Transmembrane helix</keyword>
<organism evidence="2 3">
    <name type="scientific">Geitlerinema calcuttense NRMC-F 0142</name>
    <dbReference type="NCBI Taxonomy" id="2922238"/>
    <lineage>
        <taxon>Bacteria</taxon>
        <taxon>Bacillati</taxon>
        <taxon>Cyanobacteriota</taxon>
        <taxon>Cyanophyceae</taxon>
        <taxon>Geitlerinematales</taxon>
        <taxon>Geitlerinemataceae</taxon>
        <taxon>Geitlerinema</taxon>
    </lineage>
</organism>
<sequence>MHYKPYFERRYPWIERCIALLALLNLALVFFDLSYLYGRNFYFSVFPALTRYYDPIKGIRPHPETQYYLQQVEALETQLATGGWDAPQVEQSLAQLRPLSQRILAENPFAGANQNSSLETIKQQMRQRTGETFALDAFETFWSADYLQQRGWQSEFAFWQAEIRPLMQTNYYRGVNQWGLPTNRFWLLDLPFVIIFALDIAARLWGHHRRHPNLSWLDIALRRWYDFLLLIPFWRWLRVLPVAVRLNHSEVVTLEPVRAELQRDLIASFATETAQMIGIQIIDQMQASIERGEFIRTLFHPELSQRDRPELTTIATRLVGDSLRQAVPQVQADLENLVQYSITSSLNQFPGYRQLRRLPGLQRLSSYLTPKLAQALFRIFYHNLGDALQDPVGAQITTRLRRNFRDALERELLKRQNIQEVQSSLIEFLEDIKFNYVKNLTEMEGRQLIERAEELHKQVRG</sequence>
<evidence type="ECO:0008006" key="4">
    <source>
        <dbReference type="Google" id="ProtNLM"/>
    </source>
</evidence>
<keyword evidence="1" id="KW-0472">Membrane</keyword>
<name>A0ABT7LXS8_9CYAN</name>
<evidence type="ECO:0000313" key="2">
    <source>
        <dbReference type="EMBL" id="MDL5056817.1"/>
    </source>
</evidence>
<dbReference type="Proteomes" id="UP001230986">
    <property type="component" value="Unassembled WGS sequence"/>
</dbReference>
<comment type="caution">
    <text evidence="2">The sequence shown here is derived from an EMBL/GenBank/DDBJ whole genome shotgun (WGS) entry which is preliminary data.</text>
</comment>